<evidence type="ECO:0000256" key="2">
    <source>
        <dbReference type="ARBA" id="ARBA00022448"/>
    </source>
</evidence>
<dbReference type="InterPro" id="IPR051088">
    <property type="entry name" value="PTS_Sugar-EIIC/EIIB"/>
</dbReference>
<evidence type="ECO:0000256" key="9">
    <source>
        <dbReference type="SAM" id="Phobius"/>
    </source>
</evidence>
<dbReference type="PROSITE" id="PS51105">
    <property type="entry name" value="PTS_EIIC_TYPE_3"/>
    <property type="match status" value="1"/>
</dbReference>
<evidence type="ECO:0000313" key="12">
    <source>
        <dbReference type="Proteomes" id="UP000831495"/>
    </source>
</evidence>
<accession>A0ABY4P943</accession>
<name>A0ABY4P943_9LACO</name>
<evidence type="ECO:0000256" key="1">
    <source>
        <dbReference type="ARBA" id="ARBA00004651"/>
    </source>
</evidence>
<keyword evidence="5 9" id="KW-0812">Transmembrane</keyword>
<feature type="transmembrane region" description="Helical" evidence="9">
    <location>
        <begin position="384"/>
        <end position="414"/>
    </location>
</feature>
<protein>
    <recommendedName>
        <fullName evidence="8">Permease IIC component</fullName>
    </recommendedName>
</protein>
<evidence type="ECO:0000259" key="10">
    <source>
        <dbReference type="PROSITE" id="PS51105"/>
    </source>
</evidence>
<dbReference type="RefSeq" id="WP_249514457.1">
    <property type="nucleotide sequence ID" value="NZ_CP093366.1"/>
</dbReference>
<evidence type="ECO:0000256" key="4">
    <source>
        <dbReference type="ARBA" id="ARBA00022597"/>
    </source>
</evidence>
<comment type="subcellular location">
    <subcellularLocation>
        <location evidence="1">Cell membrane</location>
        <topology evidence="1">Multi-pass membrane protein</topology>
    </subcellularLocation>
</comment>
<dbReference type="InterPro" id="IPR004796">
    <property type="entry name" value="PTS_IIC_cello"/>
</dbReference>
<sequence>MAQEKSKNSFLTTKLIPFFQKISAERHMVALRDGMAAAIPMIIIGSMFMIIAQFPVKGYLAFMAQTFGPHWADILQYITNASFHIMGLVAVAGISYNLAKSYKVDSFSAMIVAVGAFILTIPLKTDKAGNMWVPLKELDSSGLFIAILVGLFITDFYVWIVHKNWTIKMPASVPPAIINSFASLIPGALSLFLVWLIRLGVEATPMHSIPNVITFFLQDPLSKLSNTLPGALVAEGLVCVLWIFGIHGSNTVAGVMQPIWLSAMAQNAAALKAGHALPNIVTQQFFDNFVHMGGSGATLGLALMIAFLSKSKEYKTLGELVIGPAIFNVNEPIIFGLPIVMNYKMVIPFIAAPLTNVTTTYLAMKWGWVAKTMGVAVPWTTPPIMSGILATGHISGGVMQIINIILDTLIYYFFFKSMDNEKVKAEQALATE</sequence>
<feature type="transmembrane region" description="Helical" evidence="9">
    <location>
        <begin position="106"/>
        <end position="123"/>
    </location>
</feature>
<feature type="transmembrane region" description="Helical" evidence="9">
    <location>
        <begin position="143"/>
        <end position="161"/>
    </location>
</feature>
<gene>
    <name evidence="11" type="primary">celB</name>
    <name evidence="11" type="ORF">MOO45_00370</name>
</gene>
<feature type="domain" description="PTS EIIC type-3" evidence="10">
    <location>
        <begin position="11"/>
        <end position="414"/>
    </location>
</feature>
<dbReference type="PIRSF" id="PIRSF006351">
    <property type="entry name" value="PTS_EIIC-Cellobiose"/>
    <property type="match status" value="1"/>
</dbReference>
<comment type="function">
    <text evidence="8">The phosphoenolpyruvate-dependent sugar phosphotransferase system (PTS), a major carbohydrate active -transport system, catalyzes the phosphorylation of incoming sugar substrates concomitant with their translocation across the cell membrane.</text>
</comment>
<keyword evidence="4 8" id="KW-0762">Sugar transport</keyword>
<evidence type="ECO:0000256" key="5">
    <source>
        <dbReference type="ARBA" id="ARBA00022692"/>
    </source>
</evidence>
<feature type="transmembrane region" description="Helical" evidence="9">
    <location>
        <begin position="227"/>
        <end position="246"/>
    </location>
</feature>
<dbReference type="InterPro" id="IPR003352">
    <property type="entry name" value="PTS_EIIC"/>
</dbReference>
<dbReference type="PANTHER" id="PTHR33989">
    <property type="match status" value="1"/>
</dbReference>
<evidence type="ECO:0000256" key="3">
    <source>
        <dbReference type="ARBA" id="ARBA00022475"/>
    </source>
</evidence>
<dbReference type="NCBIfam" id="TIGR00410">
    <property type="entry name" value="lacE"/>
    <property type="match status" value="1"/>
</dbReference>
<dbReference type="Proteomes" id="UP000831495">
    <property type="component" value="Chromosome"/>
</dbReference>
<proteinExistence type="predicted"/>
<feature type="transmembrane region" description="Helical" evidence="9">
    <location>
        <begin position="289"/>
        <end position="308"/>
    </location>
</feature>
<dbReference type="NCBIfam" id="TIGR00359">
    <property type="entry name" value="cello_pts_IIC"/>
    <property type="match status" value="1"/>
</dbReference>
<dbReference type="GO" id="GO:0016740">
    <property type="term" value="F:transferase activity"/>
    <property type="evidence" value="ECO:0007669"/>
    <property type="project" value="UniProtKB-KW"/>
</dbReference>
<dbReference type="EMBL" id="CP093366">
    <property type="protein sequence ID" value="UQS82187.1"/>
    <property type="molecule type" value="Genomic_DNA"/>
</dbReference>
<keyword evidence="7 8" id="KW-0472">Membrane</keyword>
<dbReference type="InterPro" id="IPR004501">
    <property type="entry name" value="PTS_EIIC_3"/>
</dbReference>
<dbReference type="Pfam" id="PF02378">
    <property type="entry name" value="PTS_EIIC"/>
    <property type="match status" value="1"/>
</dbReference>
<feature type="transmembrane region" description="Helical" evidence="9">
    <location>
        <begin position="173"/>
        <end position="197"/>
    </location>
</feature>
<organism evidence="11 12">
    <name type="scientific">Bombilactobacillus folatiphilus</name>
    <dbReference type="NCBI Taxonomy" id="2923362"/>
    <lineage>
        <taxon>Bacteria</taxon>
        <taxon>Bacillati</taxon>
        <taxon>Bacillota</taxon>
        <taxon>Bacilli</taxon>
        <taxon>Lactobacillales</taxon>
        <taxon>Lactobacillaceae</taxon>
        <taxon>Bombilactobacillus</taxon>
    </lineage>
</organism>
<keyword evidence="3 8" id="KW-1003">Cell membrane</keyword>
<keyword evidence="6 9" id="KW-1133">Transmembrane helix</keyword>
<evidence type="ECO:0000313" key="11">
    <source>
        <dbReference type="EMBL" id="UQS82187.1"/>
    </source>
</evidence>
<dbReference type="PANTHER" id="PTHR33989:SF11">
    <property type="entry name" value="LICHENAN PERMEASE IIC COMPONENT"/>
    <property type="match status" value="1"/>
</dbReference>
<evidence type="ECO:0000256" key="8">
    <source>
        <dbReference type="PIRNR" id="PIRNR006351"/>
    </source>
</evidence>
<feature type="transmembrane region" description="Helical" evidence="9">
    <location>
        <begin position="74"/>
        <end position="94"/>
    </location>
</feature>
<feature type="transmembrane region" description="Helical" evidence="9">
    <location>
        <begin position="35"/>
        <end position="54"/>
    </location>
</feature>
<reference evidence="11" key="1">
    <citation type="journal article" date="2022" name="Int. J. Syst. Evol. Microbiol.">
        <title>Apilactobacillus apisilvae sp. nov., Nicolia spurrieriana gen. nov. sp. nov., Bombilactobacillus folatiphilus sp. nov. and Bombilactobacillus thymidiniphilus sp. nov., four new lactic acid bacterial isolates from stingless bees Tetragonula carbonaria and Austroplebeia australis.</title>
        <authorList>
            <person name="Oliphant S.A."/>
            <person name="Watson-Haigh N.S."/>
            <person name="Sumby K.M."/>
            <person name="Gardner J."/>
            <person name="Groom S."/>
            <person name="Jiranek V."/>
        </authorList>
    </citation>
    <scope>NUCLEOTIDE SEQUENCE</scope>
    <source>
        <strain evidence="11">SG4_D2</strain>
    </source>
</reference>
<keyword evidence="12" id="KW-1185">Reference proteome</keyword>
<evidence type="ECO:0000256" key="6">
    <source>
        <dbReference type="ARBA" id="ARBA00022989"/>
    </source>
</evidence>
<feature type="transmembrane region" description="Helical" evidence="9">
    <location>
        <begin position="345"/>
        <end position="364"/>
    </location>
</feature>
<keyword evidence="2 8" id="KW-0813">Transport</keyword>
<evidence type="ECO:0000256" key="7">
    <source>
        <dbReference type="ARBA" id="ARBA00023136"/>
    </source>
</evidence>
<keyword evidence="11" id="KW-0808">Transferase</keyword>